<evidence type="ECO:0000256" key="2">
    <source>
        <dbReference type="ARBA" id="ARBA00004370"/>
    </source>
</evidence>
<comment type="catalytic activity">
    <reaction evidence="16">
        <text>cholesterol + NADPH + O2 + H(+) = 7-dehydrocholesterol + NADP(+) + 2 H2O</text>
        <dbReference type="Rhea" id="RHEA:45024"/>
        <dbReference type="ChEBI" id="CHEBI:15377"/>
        <dbReference type="ChEBI" id="CHEBI:15378"/>
        <dbReference type="ChEBI" id="CHEBI:15379"/>
        <dbReference type="ChEBI" id="CHEBI:16113"/>
        <dbReference type="ChEBI" id="CHEBI:17759"/>
        <dbReference type="ChEBI" id="CHEBI:57783"/>
        <dbReference type="ChEBI" id="CHEBI:58349"/>
        <dbReference type="EC" id="1.14.19.21"/>
    </reaction>
    <physiologicalReaction direction="left-to-right" evidence="16">
        <dbReference type="Rhea" id="RHEA:45025"/>
    </physiologicalReaction>
</comment>
<keyword evidence="10" id="KW-0411">Iron-sulfur</keyword>
<evidence type="ECO:0000256" key="9">
    <source>
        <dbReference type="ARBA" id="ARBA00023004"/>
    </source>
</evidence>
<dbReference type="InterPro" id="IPR017941">
    <property type="entry name" value="Rieske_2Fe-2S"/>
</dbReference>
<keyword evidence="11 17" id="KW-0472">Membrane</keyword>
<evidence type="ECO:0000256" key="5">
    <source>
        <dbReference type="ARBA" id="ARBA00022714"/>
    </source>
</evidence>
<evidence type="ECO:0000256" key="8">
    <source>
        <dbReference type="ARBA" id="ARBA00023002"/>
    </source>
</evidence>
<evidence type="ECO:0000256" key="16">
    <source>
        <dbReference type="ARBA" id="ARBA00049548"/>
    </source>
</evidence>
<dbReference type="GO" id="GO:0005737">
    <property type="term" value="C:cytoplasm"/>
    <property type="evidence" value="ECO:0007669"/>
    <property type="project" value="TreeGrafter"/>
</dbReference>
<reference evidence="19" key="2">
    <citation type="submission" date="2004-02" db="EMBL/GenBank/DDBJ databases">
        <authorList>
            <consortium name="Genoscope"/>
            <consortium name="Whitehead Institute Centre for Genome Research"/>
        </authorList>
    </citation>
    <scope>NUCLEOTIDE SEQUENCE</scope>
</reference>
<comment type="catalytic activity">
    <reaction evidence="15">
        <text>cholesterol + NADH + O2 + H(+) = 7-dehydrocholesterol + NAD(+) + 2 H2O</text>
        <dbReference type="Rhea" id="RHEA:51644"/>
        <dbReference type="ChEBI" id="CHEBI:15377"/>
        <dbReference type="ChEBI" id="CHEBI:15378"/>
        <dbReference type="ChEBI" id="CHEBI:15379"/>
        <dbReference type="ChEBI" id="CHEBI:16113"/>
        <dbReference type="ChEBI" id="CHEBI:17759"/>
        <dbReference type="ChEBI" id="CHEBI:57540"/>
        <dbReference type="ChEBI" id="CHEBI:57945"/>
        <dbReference type="EC" id="1.14.19.21"/>
    </reaction>
    <physiologicalReaction direction="left-to-right" evidence="15">
        <dbReference type="Rhea" id="RHEA:51645"/>
    </physiologicalReaction>
</comment>
<name>Q4T8Q4_TETNG</name>
<gene>
    <name evidence="19" type="ORF">GSTENG00005122001</name>
</gene>
<evidence type="ECO:0000256" key="10">
    <source>
        <dbReference type="ARBA" id="ARBA00023014"/>
    </source>
</evidence>
<evidence type="ECO:0000256" key="6">
    <source>
        <dbReference type="ARBA" id="ARBA00022723"/>
    </source>
</evidence>
<dbReference type="InterPro" id="IPR050584">
    <property type="entry name" value="Cholesterol_7-desaturase"/>
</dbReference>
<dbReference type="UniPathway" id="UPA01020"/>
<comment type="pathway">
    <text evidence="12">Steroid hormone biosynthesis; dafachronic acid biosynthesis.</text>
</comment>
<keyword evidence="7 17" id="KW-1133">Transmembrane helix</keyword>
<dbReference type="Gene3D" id="2.102.10.10">
    <property type="entry name" value="Rieske [2Fe-2S] iron-sulphur domain"/>
    <property type="match status" value="1"/>
</dbReference>
<dbReference type="SUPFAM" id="SSF50022">
    <property type="entry name" value="ISP domain"/>
    <property type="match status" value="1"/>
</dbReference>
<evidence type="ECO:0000256" key="15">
    <source>
        <dbReference type="ARBA" id="ARBA00047853"/>
    </source>
</evidence>
<sequence length="372" mass="42123">MDFHNVLKVAAGVALGLGACTLVDWQGRTQSAGGRHLSWKQAALGVPASLLICILAGLSVIAAHRLYELLFCPLELLRAPEDVGYIAEDGRSKAQTANQVRRRRKIGELPPVYPNGWFRVLDSHLLERGEVKNVSVLGEQVAVFRAQNGKAHVLDAYCPHLGANLAVGGRVLGDCIECPFHGWQFRGGDGKCVKIPYAEKVPEFAKVRRWPSCEVNGLILVWFHCDGKDPEWTVPEYEEITQGKWVYRGRTEHFINAHIEVGPGLVFLLFNHYYFGRGLLVHCVTPVEPLLQCVSHTMFYQSNVPPVVPKFILRSESIQFERDVMIWNNKKYNPKPVLVKEDSAIQKHRRWYSQFYSENSPRLKLQHDSLDF</sequence>
<organism evidence="19">
    <name type="scientific">Tetraodon nigroviridis</name>
    <name type="common">Spotted green pufferfish</name>
    <name type="synonym">Chelonodon nigroviridis</name>
    <dbReference type="NCBI Taxonomy" id="99883"/>
    <lineage>
        <taxon>Eukaryota</taxon>
        <taxon>Metazoa</taxon>
        <taxon>Chordata</taxon>
        <taxon>Craniata</taxon>
        <taxon>Vertebrata</taxon>
        <taxon>Euteleostomi</taxon>
        <taxon>Actinopterygii</taxon>
        <taxon>Neopterygii</taxon>
        <taxon>Teleostei</taxon>
        <taxon>Neoteleostei</taxon>
        <taxon>Acanthomorphata</taxon>
        <taxon>Eupercaria</taxon>
        <taxon>Tetraodontiformes</taxon>
        <taxon>Tetradontoidea</taxon>
        <taxon>Tetraodontidae</taxon>
        <taxon>Tetraodon</taxon>
    </lineage>
</organism>
<proteinExistence type="inferred from homology"/>
<dbReference type="PANTHER" id="PTHR21266:SF32">
    <property type="entry name" value="CHOLESTEROL 7-DESATURASE NVD"/>
    <property type="match status" value="1"/>
</dbReference>
<dbReference type="GO" id="GO:0046872">
    <property type="term" value="F:metal ion binding"/>
    <property type="evidence" value="ECO:0007669"/>
    <property type="project" value="UniProtKB-KW"/>
</dbReference>
<dbReference type="KEGG" id="tng:GSTEN00005122G001"/>
<evidence type="ECO:0000256" key="1">
    <source>
        <dbReference type="ARBA" id="ARBA00001962"/>
    </source>
</evidence>
<feature type="domain" description="Rieske" evidence="18">
    <location>
        <begin position="117"/>
        <end position="221"/>
    </location>
</feature>
<dbReference type="PROSITE" id="PS51296">
    <property type="entry name" value="RIESKE"/>
    <property type="match status" value="1"/>
</dbReference>
<keyword evidence="5" id="KW-0001">2Fe-2S</keyword>
<dbReference type="Pfam" id="PF19298">
    <property type="entry name" value="KshA_C"/>
    <property type="match status" value="1"/>
</dbReference>
<accession>Q4T8Q4</accession>
<dbReference type="OrthoDB" id="426882at2759"/>
<comment type="subcellular location">
    <subcellularLocation>
        <location evidence="2">Membrane</location>
    </subcellularLocation>
</comment>
<evidence type="ECO:0000256" key="3">
    <source>
        <dbReference type="ARBA" id="ARBA00004972"/>
    </source>
</evidence>
<dbReference type="GO" id="GO:0008203">
    <property type="term" value="P:cholesterol metabolic process"/>
    <property type="evidence" value="ECO:0007669"/>
    <property type="project" value="InterPro"/>
</dbReference>
<comment type="similarity">
    <text evidence="13">Belongs to the cholesterol 7-desaturase family.</text>
</comment>
<protein>
    <recommendedName>
        <fullName evidence="14">cholesterol 7-desaturase</fullName>
        <ecNumber evidence="14">1.14.19.21</ecNumber>
    </recommendedName>
</protein>
<comment type="pathway">
    <text evidence="3">Hormone biosynthesis.</text>
</comment>
<evidence type="ECO:0000256" key="13">
    <source>
        <dbReference type="ARBA" id="ARBA00025729"/>
    </source>
</evidence>
<evidence type="ECO:0000313" key="19">
    <source>
        <dbReference type="EMBL" id="CAF90728.1"/>
    </source>
</evidence>
<comment type="cofactor">
    <cofactor evidence="1">
        <name>Fe cation</name>
        <dbReference type="ChEBI" id="CHEBI:24875"/>
    </cofactor>
</comment>
<dbReference type="Gene3D" id="3.90.380.10">
    <property type="entry name" value="Naphthalene 1,2-dioxygenase Alpha Subunit, Chain A, domain 1"/>
    <property type="match status" value="1"/>
</dbReference>
<evidence type="ECO:0000256" key="17">
    <source>
        <dbReference type="SAM" id="Phobius"/>
    </source>
</evidence>
<keyword evidence="6" id="KW-0479">Metal-binding</keyword>
<dbReference type="GO" id="GO:0051537">
    <property type="term" value="F:2 iron, 2 sulfur cluster binding"/>
    <property type="evidence" value="ECO:0007669"/>
    <property type="project" value="UniProtKB-KW"/>
</dbReference>
<dbReference type="GO" id="GO:0016020">
    <property type="term" value="C:membrane"/>
    <property type="evidence" value="ECO:0007669"/>
    <property type="project" value="UniProtKB-SubCell"/>
</dbReference>
<evidence type="ECO:0000256" key="12">
    <source>
        <dbReference type="ARBA" id="ARBA00025712"/>
    </source>
</evidence>
<comment type="caution">
    <text evidence="19">The sequence shown here is derived from an EMBL/GenBank/DDBJ whole genome shotgun (WGS) entry which is preliminary data.</text>
</comment>
<evidence type="ECO:0000256" key="7">
    <source>
        <dbReference type="ARBA" id="ARBA00022989"/>
    </source>
</evidence>
<keyword evidence="4 17" id="KW-0812">Transmembrane</keyword>
<evidence type="ECO:0000256" key="4">
    <source>
        <dbReference type="ARBA" id="ARBA00022692"/>
    </source>
</evidence>
<reference evidence="19" key="1">
    <citation type="journal article" date="2004" name="Nature">
        <title>Genome duplication in the teleost fish Tetraodon nigroviridis reveals the early vertebrate proto-karyotype.</title>
        <authorList>
            <person name="Jaillon O."/>
            <person name="Aury J.-M."/>
            <person name="Brunet F."/>
            <person name="Petit J.-L."/>
            <person name="Stange-Thomann N."/>
            <person name="Mauceli E."/>
            <person name="Bouneau L."/>
            <person name="Fischer C."/>
            <person name="Ozouf-Costaz C."/>
            <person name="Bernot A."/>
            <person name="Nicaud S."/>
            <person name="Jaffe D."/>
            <person name="Fisher S."/>
            <person name="Lutfalla G."/>
            <person name="Dossat C."/>
            <person name="Segurens B."/>
            <person name="Dasilva C."/>
            <person name="Salanoubat M."/>
            <person name="Levy M."/>
            <person name="Boudet N."/>
            <person name="Castellano S."/>
            <person name="Anthouard V."/>
            <person name="Jubin C."/>
            <person name="Castelli V."/>
            <person name="Katinka M."/>
            <person name="Vacherie B."/>
            <person name="Biemont C."/>
            <person name="Skalli Z."/>
            <person name="Cattolico L."/>
            <person name="Poulain J."/>
            <person name="De Berardinis V."/>
            <person name="Cruaud C."/>
            <person name="Duprat S."/>
            <person name="Brottier P."/>
            <person name="Coutanceau J.-P."/>
            <person name="Gouzy J."/>
            <person name="Parra G."/>
            <person name="Lardier G."/>
            <person name="Chapple C."/>
            <person name="McKernan K.J."/>
            <person name="McEwan P."/>
            <person name="Bosak S."/>
            <person name="Kellis M."/>
            <person name="Volff J.-N."/>
            <person name="Guigo R."/>
            <person name="Zody M.C."/>
            <person name="Mesirov J."/>
            <person name="Lindblad-Toh K."/>
            <person name="Birren B."/>
            <person name="Nusbaum C."/>
            <person name="Kahn D."/>
            <person name="Robinson-Rechavi M."/>
            <person name="Laudet V."/>
            <person name="Schachter V."/>
            <person name="Quetier F."/>
            <person name="Saurin W."/>
            <person name="Scarpelli C."/>
            <person name="Wincker P."/>
            <person name="Lander E.S."/>
            <person name="Weissenbach J."/>
            <person name="Roest Crollius H."/>
        </authorList>
    </citation>
    <scope>NUCLEOTIDE SEQUENCE [LARGE SCALE GENOMIC DNA]</scope>
</reference>
<dbReference type="AlphaFoldDB" id="Q4T8Q4"/>
<dbReference type="InterPro" id="IPR036922">
    <property type="entry name" value="Rieske_2Fe-2S_sf"/>
</dbReference>
<dbReference type="EC" id="1.14.19.21" evidence="14"/>
<dbReference type="Pfam" id="PF00355">
    <property type="entry name" value="Rieske"/>
    <property type="match status" value="1"/>
</dbReference>
<feature type="transmembrane region" description="Helical" evidence="17">
    <location>
        <begin position="44"/>
        <end position="67"/>
    </location>
</feature>
<dbReference type="InterPro" id="IPR045605">
    <property type="entry name" value="KshA-like_C"/>
</dbReference>
<keyword evidence="8" id="KW-0560">Oxidoreductase</keyword>
<evidence type="ECO:0000256" key="11">
    <source>
        <dbReference type="ARBA" id="ARBA00023136"/>
    </source>
</evidence>
<keyword evidence="9" id="KW-0408">Iron</keyword>
<evidence type="ECO:0000256" key="14">
    <source>
        <dbReference type="ARBA" id="ARBA00026095"/>
    </source>
</evidence>
<dbReference type="EMBL" id="CAAE01007749">
    <property type="protein sequence ID" value="CAF90728.1"/>
    <property type="molecule type" value="Genomic_DNA"/>
</dbReference>
<dbReference type="PANTHER" id="PTHR21266">
    <property type="entry name" value="IRON-SULFUR DOMAIN CONTAINING PROTEIN"/>
    <property type="match status" value="1"/>
</dbReference>
<evidence type="ECO:0000259" key="18">
    <source>
        <dbReference type="PROSITE" id="PS51296"/>
    </source>
</evidence>
<dbReference type="GO" id="GO:0170056">
    <property type="term" value="F:cholesterol 7-desaturase [NAD(P)H] activity"/>
    <property type="evidence" value="ECO:0007669"/>
    <property type="project" value="UniProtKB-EC"/>
</dbReference>